<dbReference type="NCBIfam" id="TIGR04256">
    <property type="entry name" value="GxxExxY"/>
    <property type="match status" value="1"/>
</dbReference>
<dbReference type="RefSeq" id="WP_083051048.1">
    <property type="nucleotide sequence ID" value="NZ_MWQY01000012.1"/>
</dbReference>
<keyword evidence="2" id="KW-1185">Reference proteome</keyword>
<dbReference type="STRING" id="1963862.B4O97_11775"/>
<dbReference type="Pfam" id="PF13366">
    <property type="entry name" value="PDDEXK_3"/>
    <property type="match status" value="1"/>
</dbReference>
<organism evidence="1 2">
    <name type="scientific">Marispirochaeta aestuarii</name>
    <dbReference type="NCBI Taxonomy" id="1963862"/>
    <lineage>
        <taxon>Bacteria</taxon>
        <taxon>Pseudomonadati</taxon>
        <taxon>Spirochaetota</taxon>
        <taxon>Spirochaetia</taxon>
        <taxon>Spirochaetales</taxon>
        <taxon>Spirochaetaceae</taxon>
        <taxon>Marispirochaeta</taxon>
    </lineage>
</organism>
<accession>A0A1Y1RXS3</accession>
<gene>
    <name evidence="1" type="ORF">B4O97_11775</name>
</gene>
<dbReference type="AlphaFoldDB" id="A0A1Y1RXS3"/>
<name>A0A1Y1RXS3_9SPIO</name>
<evidence type="ECO:0000313" key="1">
    <source>
        <dbReference type="EMBL" id="ORC34620.1"/>
    </source>
</evidence>
<evidence type="ECO:0000313" key="2">
    <source>
        <dbReference type="Proteomes" id="UP000192343"/>
    </source>
</evidence>
<dbReference type="OrthoDB" id="9806869at2"/>
<dbReference type="InterPro" id="IPR026350">
    <property type="entry name" value="GxxExxY"/>
</dbReference>
<reference evidence="1 2" key="1">
    <citation type="submission" date="2017-03" db="EMBL/GenBank/DDBJ databases">
        <title>Draft Genome sequence of Marispirochaeta sp. strain JC444.</title>
        <authorList>
            <person name="Shivani Y."/>
            <person name="Subhash Y."/>
            <person name="Sasikala C."/>
            <person name="Ramana C."/>
        </authorList>
    </citation>
    <scope>NUCLEOTIDE SEQUENCE [LARGE SCALE GENOMIC DNA]</scope>
    <source>
        <strain evidence="1 2">JC444</strain>
    </source>
</reference>
<proteinExistence type="predicted"/>
<dbReference type="Proteomes" id="UP000192343">
    <property type="component" value="Unassembled WGS sequence"/>
</dbReference>
<dbReference type="EMBL" id="MWQY01000012">
    <property type="protein sequence ID" value="ORC34620.1"/>
    <property type="molecule type" value="Genomic_DNA"/>
</dbReference>
<protein>
    <submittedName>
        <fullName evidence="1">GxxExxY protein</fullName>
    </submittedName>
</protein>
<sequence>METDQITELIIGASFEVMNELGAGFLEKVYENALLAELKEHSIFAEQQKEICVWYKNNRVGTYLADLVVENSVIVELKAVNKLDAVHSAQLINYLRASDFETGLLINFGNPRVEIKRLFNKISSRE</sequence>
<comment type="caution">
    <text evidence="1">The sequence shown here is derived from an EMBL/GenBank/DDBJ whole genome shotgun (WGS) entry which is preliminary data.</text>
</comment>